<reference evidence="6 7" key="1">
    <citation type="submission" date="2017-01" db="EMBL/GenBank/DDBJ databases">
        <title>Genome analysis of Paenibacillus selenitrireducens ES3-24.</title>
        <authorList>
            <person name="Xu D."/>
            <person name="Yao R."/>
            <person name="Zheng S."/>
        </authorList>
    </citation>
    <scope>NUCLEOTIDE SEQUENCE [LARGE SCALE GENOMIC DNA]</scope>
    <source>
        <strain evidence="6 7">ES3-24</strain>
    </source>
</reference>
<dbReference type="SUPFAM" id="SSF56519">
    <property type="entry name" value="Penicillin binding protein dimerisation domain"/>
    <property type="match status" value="1"/>
</dbReference>
<dbReference type="CDD" id="cd06576">
    <property type="entry name" value="PASTA_Pbp2x-like_1"/>
    <property type="match status" value="1"/>
</dbReference>
<evidence type="ECO:0000313" key="6">
    <source>
        <dbReference type="EMBL" id="OPA78769.1"/>
    </source>
</evidence>
<dbReference type="Pfam" id="PF03717">
    <property type="entry name" value="PBP_dimer"/>
    <property type="match status" value="1"/>
</dbReference>
<keyword evidence="7" id="KW-1185">Reference proteome</keyword>
<protein>
    <submittedName>
        <fullName evidence="6">Stage V sporulation protein D</fullName>
    </submittedName>
</protein>
<dbReference type="Gene3D" id="3.30.10.20">
    <property type="match status" value="1"/>
</dbReference>
<dbReference type="Pfam" id="PF00905">
    <property type="entry name" value="Transpeptidase"/>
    <property type="match status" value="1"/>
</dbReference>
<dbReference type="GO" id="GO:0071555">
    <property type="term" value="P:cell wall organization"/>
    <property type="evidence" value="ECO:0007669"/>
    <property type="project" value="TreeGrafter"/>
</dbReference>
<dbReference type="Proteomes" id="UP000190188">
    <property type="component" value="Unassembled WGS sequence"/>
</dbReference>
<comment type="caution">
    <text evidence="6">The sequence shown here is derived from an EMBL/GenBank/DDBJ whole genome shotgun (WGS) entry which is preliminary data.</text>
</comment>
<dbReference type="GO" id="GO:0008658">
    <property type="term" value="F:penicillin binding"/>
    <property type="evidence" value="ECO:0007669"/>
    <property type="project" value="InterPro"/>
</dbReference>
<dbReference type="InterPro" id="IPR005311">
    <property type="entry name" value="PBP_dimer"/>
</dbReference>
<evidence type="ECO:0000313" key="7">
    <source>
        <dbReference type="Proteomes" id="UP000190188"/>
    </source>
</evidence>
<dbReference type="InterPro" id="IPR050515">
    <property type="entry name" value="Beta-lactam/transpept"/>
</dbReference>
<evidence type="ECO:0000259" key="5">
    <source>
        <dbReference type="PROSITE" id="PS51178"/>
    </source>
</evidence>
<dbReference type="InterPro" id="IPR001460">
    <property type="entry name" value="PCN-bd_Tpept"/>
</dbReference>
<feature type="domain" description="PASTA" evidence="5">
    <location>
        <begin position="596"/>
        <end position="656"/>
    </location>
</feature>
<dbReference type="InterPro" id="IPR012338">
    <property type="entry name" value="Beta-lactam/transpept-like"/>
</dbReference>
<dbReference type="SUPFAM" id="SSF54184">
    <property type="entry name" value="Penicillin-binding protein 2x (pbp-2x), c-terminal domain"/>
    <property type="match status" value="2"/>
</dbReference>
<name>A0A1T2XFW4_9BACL</name>
<evidence type="ECO:0000256" key="2">
    <source>
        <dbReference type="ARBA" id="ARBA00007171"/>
    </source>
</evidence>
<proteinExistence type="inferred from homology"/>
<dbReference type="SUPFAM" id="SSF56601">
    <property type="entry name" value="beta-lactamase/transpeptidase-like"/>
    <property type="match status" value="1"/>
</dbReference>
<gene>
    <name evidence="6" type="ORF">BVG16_11320</name>
</gene>
<evidence type="ECO:0000256" key="1">
    <source>
        <dbReference type="ARBA" id="ARBA00004370"/>
    </source>
</evidence>
<dbReference type="PROSITE" id="PS51178">
    <property type="entry name" value="PASTA"/>
    <property type="match status" value="1"/>
</dbReference>
<keyword evidence="3" id="KW-0472">Membrane</keyword>
<dbReference type="InterPro" id="IPR036138">
    <property type="entry name" value="PBP_dimer_sf"/>
</dbReference>
<accession>A0A1T2XFW4</accession>
<dbReference type="Gene3D" id="3.90.1310.10">
    <property type="entry name" value="Penicillin-binding protein 2a (Domain 2)"/>
    <property type="match status" value="1"/>
</dbReference>
<dbReference type="InterPro" id="IPR005543">
    <property type="entry name" value="PASTA_dom"/>
</dbReference>
<evidence type="ECO:0000256" key="3">
    <source>
        <dbReference type="ARBA" id="ARBA00023136"/>
    </source>
</evidence>
<dbReference type="EMBL" id="MSZX01000004">
    <property type="protein sequence ID" value="OPA78769.1"/>
    <property type="molecule type" value="Genomic_DNA"/>
</dbReference>
<dbReference type="SMART" id="SM00740">
    <property type="entry name" value="PASTA"/>
    <property type="match status" value="2"/>
</dbReference>
<dbReference type="PANTHER" id="PTHR30627">
    <property type="entry name" value="PEPTIDOGLYCAN D,D-TRANSPEPTIDASE"/>
    <property type="match status" value="1"/>
</dbReference>
<dbReference type="PANTHER" id="PTHR30627:SF26">
    <property type="entry name" value="PENICILLIN-BINDING PROTEIN 2B"/>
    <property type="match status" value="1"/>
</dbReference>
<dbReference type="GO" id="GO:0005886">
    <property type="term" value="C:plasma membrane"/>
    <property type="evidence" value="ECO:0007669"/>
    <property type="project" value="TreeGrafter"/>
</dbReference>
<dbReference type="Pfam" id="PF03793">
    <property type="entry name" value="PASTA"/>
    <property type="match status" value="1"/>
</dbReference>
<organism evidence="6 7">
    <name type="scientific">Paenibacillus selenitireducens</name>
    <dbReference type="NCBI Taxonomy" id="1324314"/>
    <lineage>
        <taxon>Bacteria</taxon>
        <taxon>Bacillati</taxon>
        <taxon>Bacillota</taxon>
        <taxon>Bacilli</taxon>
        <taxon>Bacillales</taxon>
        <taxon>Paenibacillaceae</taxon>
        <taxon>Paenibacillus</taxon>
    </lineage>
</organism>
<dbReference type="STRING" id="1324314.BVG16_11320"/>
<comment type="similarity">
    <text evidence="2">Belongs to the transpeptidase family.</text>
</comment>
<feature type="region of interest" description="Disordered" evidence="4">
    <location>
        <begin position="575"/>
        <end position="598"/>
    </location>
</feature>
<comment type="subcellular location">
    <subcellularLocation>
        <location evidence="1">Membrane</location>
    </subcellularLocation>
</comment>
<dbReference type="Gene3D" id="3.40.710.10">
    <property type="entry name" value="DD-peptidase/beta-lactamase superfamily"/>
    <property type="match status" value="1"/>
</dbReference>
<dbReference type="AlphaFoldDB" id="A0A1T2XFW4"/>
<sequence length="727" mass="79922">MFIGGCITILFFILITRIFWVQVVNASFWTAEAKKTWSTTVDLKPVRGTIFDRNMRALAVDAPAYTVAVNPKRIHELKLETQIAARLSKILNKPEAEMMTLVTAKNKDGDYYVQREVKPEGWMIDQPLGDKVSAYIDELKDKVGKNADVGIYLMKESKRFYPNDELASQVLGYMDKDGNAKMGLESFFDKDLAGAAGSISYEKDRKGYKLPSADEIYKPEKDGKNLVLTIDENIQHFTQKALKEVYDKYQPVSATAIVADPRNMDILAMANMPTFNPNKYGDTKDMSSFKNNAVQSAYEPGSTFKIITLASAVQEGVFNPNELYKSGSMKVGGWTIRDHKRGGWGEITFLEGLKRSSNVAFVKLGYERLQKEKLEQYFKDFGFGQKSGIPLPGERAGTLLLDSSTAVATSSYGQGGVVVSPIQQVAGVAAVANGGKLMAPRLVKEIIDPTTNQKTVVDPKVIRQVISPETSRKVGEYLEQVVSDQKIGTGRSAYIEGYRIAGKTGTAQTAVNGKYSADKYVVSFIGYAPVEDPQVLIYVLLDQPNDKYAGGGSAAGPVFKEIMSQSLSYLNIKPSTKVNDANKDNNKNSSKSSQTANPAAIVPDLANMKLNEAKDQLTKKGITFETIGKGNKIIRQVPDKGTPLANGNRVYLITEDPKNITIPDMKGSSLRDVLEFCTLLDISYTITGEGYVVSQEITKEENQVHVNFTLAPLNHVADESKGEPPPK</sequence>
<evidence type="ECO:0000256" key="4">
    <source>
        <dbReference type="SAM" id="MobiDB-lite"/>
    </source>
</evidence>